<name>A0A8S5LZK6_9CAUD</name>
<feature type="compositionally biased region" description="Basic and acidic residues" evidence="1">
    <location>
        <begin position="204"/>
        <end position="219"/>
    </location>
</feature>
<sequence>MPNRIIRESICTSDSVDRLSWFEEVLFYRLIVSCDDFGRYDGRAAIIKNRLFPLKENLTLKTVENALHGLASAGLVALYTSQGKRFLYLPTWGKYQTQRAKESKYPEPVEPTQADEIICKQMNADVPVFENRESRIDIRESRSENNAREARFSPPSLDEVRAYIAERGSTVDAQQFIDFYACKGWMVGKNRMKDWKAAVRTWEQRRKEENGEQPTKQEYHVGTWL</sequence>
<organism evidence="2">
    <name type="scientific">Podoviridae sp. ctDgT26</name>
    <dbReference type="NCBI Taxonomy" id="2826547"/>
    <lineage>
        <taxon>Viruses</taxon>
        <taxon>Duplodnaviria</taxon>
        <taxon>Heunggongvirae</taxon>
        <taxon>Uroviricota</taxon>
        <taxon>Caudoviricetes</taxon>
    </lineage>
</organism>
<dbReference type="EMBL" id="BK014779">
    <property type="protein sequence ID" value="DAD75312.1"/>
    <property type="molecule type" value="Genomic_DNA"/>
</dbReference>
<protein>
    <submittedName>
        <fullName evidence="2">Replisome organizer</fullName>
    </submittedName>
</protein>
<evidence type="ECO:0000313" key="2">
    <source>
        <dbReference type="EMBL" id="DAD75312.1"/>
    </source>
</evidence>
<reference evidence="2" key="1">
    <citation type="journal article" date="2021" name="Proc. Natl. Acad. Sci. U.S.A.">
        <title>A Catalog of Tens of Thousands of Viruses from Human Metagenomes Reveals Hidden Associations with Chronic Diseases.</title>
        <authorList>
            <person name="Tisza M.J."/>
            <person name="Buck C.B."/>
        </authorList>
    </citation>
    <scope>NUCLEOTIDE SEQUENCE</scope>
    <source>
        <strain evidence="2">CtDgT26</strain>
    </source>
</reference>
<evidence type="ECO:0000256" key="1">
    <source>
        <dbReference type="SAM" id="MobiDB-lite"/>
    </source>
</evidence>
<accession>A0A8S5LZK6</accession>
<proteinExistence type="predicted"/>
<feature type="region of interest" description="Disordered" evidence="1">
    <location>
        <begin position="204"/>
        <end position="225"/>
    </location>
</feature>